<evidence type="ECO:0000256" key="1">
    <source>
        <dbReference type="SAM" id="MobiDB-lite"/>
    </source>
</evidence>
<evidence type="ECO:0000313" key="4">
    <source>
        <dbReference type="Proteomes" id="UP001595907"/>
    </source>
</evidence>
<accession>A0ABV8QQM3</accession>
<feature type="compositionally biased region" description="Low complexity" evidence="1">
    <location>
        <begin position="119"/>
        <end position="145"/>
    </location>
</feature>
<feature type="region of interest" description="Disordered" evidence="1">
    <location>
        <begin position="107"/>
        <end position="220"/>
    </location>
</feature>
<gene>
    <name evidence="3" type="ORF">ACFOWM_06815</name>
</gene>
<dbReference type="EMBL" id="JBHSCZ010000001">
    <property type="protein sequence ID" value="MFC4262580.1"/>
    <property type="molecule type" value="Genomic_DNA"/>
</dbReference>
<feature type="chain" id="PRO_5045141438" evidence="2">
    <location>
        <begin position="21"/>
        <end position="220"/>
    </location>
</feature>
<keyword evidence="4" id="KW-1185">Reference proteome</keyword>
<comment type="caution">
    <text evidence="3">The sequence shown here is derived from an EMBL/GenBank/DDBJ whole genome shotgun (WGS) entry which is preliminary data.</text>
</comment>
<sequence>MKIVSGIAVSIILVATSCNNNDDAPTAASYKNTATPATIVPAANNTSSNPVLNVPAANMPSAVVAPTTTTAMPAPVNNTAAPTTGTAKAGINPAHGQPGHRCDLPVGASLSSAPPAPTTQPTAAMTTPTQIKAPTTVATPAKAGTNPAHGQPGHRCDLPVGASLSSAPAPAAATPAASMTTPTQIQPPLPISNNGSSAKLNPAHGQPGHDCKVAVGQPLP</sequence>
<evidence type="ECO:0000256" key="2">
    <source>
        <dbReference type="SAM" id="SignalP"/>
    </source>
</evidence>
<feature type="compositionally biased region" description="Low complexity" evidence="1">
    <location>
        <begin position="162"/>
        <end position="184"/>
    </location>
</feature>
<organism evidence="3 4">
    <name type="scientific">Ferruginibacter yonginensis</name>
    <dbReference type="NCBI Taxonomy" id="1310416"/>
    <lineage>
        <taxon>Bacteria</taxon>
        <taxon>Pseudomonadati</taxon>
        <taxon>Bacteroidota</taxon>
        <taxon>Chitinophagia</taxon>
        <taxon>Chitinophagales</taxon>
        <taxon>Chitinophagaceae</taxon>
        <taxon>Ferruginibacter</taxon>
    </lineage>
</organism>
<dbReference type="PROSITE" id="PS51257">
    <property type="entry name" value="PROKAR_LIPOPROTEIN"/>
    <property type="match status" value="1"/>
</dbReference>
<evidence type="ECO:0000313" key="3">
    <source>
        <dbReference type="EMBL" id="MFC4262580.1"/>
    </source>
</evidence>
<keyword evidence="2" id="KW-0732">Signal</keyword>
<dbReference type="Proteomes" id="UP001595907">
    <property type="component" value="Unassembled WGS sequence"/>
</dbReference>
<reference evidence="4" key="1">
    <citation type="journal article" date="2019" name="Int. J. Syst. Evol. Microbiol.">
        <title>The Global Catalogue of Microorganisms (GCM) 10K type strain sequencing project: providing services to taxonomists for standard genome sequencing and annotation.</title>
        <authorList>
            <consortium name="The Broad Institute Genomics Platform"/>
            <consortium name="The Broad Institute Genome Sequencing Center for Infectious Disease"/>
            <person name="Wu L."/>
            <person name="Ma J."/>
        </authorList>
    </citation>
    <scope>NUCLEOTIDE SEQUENCE [LARGE SCALE GENOMIC DNA]</scope>
    <source>
        <strain evidence="4">CECT 8289</strain>
    </source>
</reference>
<proteinExistence type="predicted"/>
<name>A0ABV8QQM3_9BACT</name>
<protein>
    <submittedName>
        <fullName evidence="3">Uncharacterized protein</fullName>
    </submittedName>
</protein>
<dbReference type="RefSeq" id="WP_379708137.1">
    <property type="nucleotide sequence ID" value="NZ_JBHSCZ010000001.1"/>
</dbReference>
<feature type="signal peptide" evidence="2">
    <location>
        <begin position="1"/>
        <end position="20"/>
    </location>
</feature>